<dbReference type="RefSeq" id="XP_065960481.1">
    <property type="nucleotide sequence ID" value="XM_066109559.1"/>
</dbReference>
<name>A0A5M9KWT3_9PLEO</name>
<dbReference type="EMBL" id="NQIK02000008">
    <property type="protein sequence ID" value="KAF7567636.1"/>
    <property type="molecule type" value="Genomic_DNA"/>
</dbReference>
<sequence>MHFSTLLLPLYLLGLAASSPAHGVNSGNSVTRGLDPDLQAYIDSTGI</sequence>
<protein>
    <submittedName>
        <fullName evidence="1">Uncharacterized protein</fullName>
    </submittedName>
</protein>
<proteinExistence type="predicted"/>
<dbReference type="KEGG" id="ptrr:90957797"/>
<gene>
    <name evidence="1" type="ORF">PtrM4_142270</name>
</gene>
<organism evidence="1 2">
    <name type="scientific">Pyrenophora tritici-repentis</name>
    <dbReference type="NCBI Taxonomy" id="45151"/>
    <lineage>
        <taxon>Eukaryota</taxon>
        <taxon>Fungi</taxon>
        <taxon>Dikarya</taxon>
        <taxon>Ascomycota</taxon>
        <taxon>Pezizomycotina</taxon>
        <taxon>Dothideomycetes</taxon>
        <taxon>Pleosporomycetidae</taxon>
        <taxon>Pleosporales</taxon>
        <taxon>Pleosporineae</taxon>
        <taxon>Pleosporaceae</taxon>
        <taxon>Pyrenophora</taxon>
    </lineage>
</organism>
<accession>A0A5M9KWT3</accession>
<dbReference type="Proteomes" id="UP000245464">
    <property type="component" value="Chromosome 8"/>
</dbReference>
<evidence type="ECO:0000313" key="1">
    <source>
        <dbReference type="EMBL" id="KAF7567636.1"/>
    </source>
</evidence>
<evidence type="ECO:0000313" key="2">
    <source>
        <dbReference type="Proteomes" id="UP000245464"/>
    </source>
</evidence>
<reference evidence="1 2" key="1">
    <citation type="journal article" date="2018" name="BMC Genomics">
        <title>Comparative genomics of the wheat fungal pathogen Pyrenophora tritici-repentis reveals chromosomal variations and genome plasticity.</title>
        <authorList>
            <person name="Moolhuijzen P."/>
            <person name="See P.T."/>
            <person name="Hane J.K."/>
            <person name="Shi G."/>
            <person name="Liu Z."/>
            <person name="Oliver R.P."/>
            <person name="Moffat C.S."/>
        </authorList>
    </citation>
    <scope>NUCLEOTIDE SEQUENCE [LARGE SCALE GENOMIC DNA]</scope>
    <source>
        <strain evidence="1">M4</strain>
    </source>
</reference>
<comment type="caution">
    <text evidence="1">The sequence shown here is derived from an EMBL/GenBank/DDBJ whole genome shotgun (WGS) entry which is preliminary data.</text>
</comment>
<dbReference type="GeneID" id="90957797"/>
<dbReference type="AlphaFoldDB" id="A0A5M9KWT3"/>